<dbReference type="InterPro" id="IPR054708">
    <property type="entry name" value="MTPAP-like_central"/>
</dbReference>
<dbReference type="GO" id="GO:0031123">
    <property type="term" value="P:RNA 3'-end processing"/>
    <property type="evidence" value="ECO:0007669"/>
    <property type="project" value="TreeGrafter"/>
</dbReference>
<evidence type="ECO:0000259" key="1">
    <source>
        <dbReference type="Pfam" id="PF22600"/>
    </source>
</evidence>
<dbReference type="SUPFAM" id="SSF81631">
    <property type="entry name" value="PAP/OAS1 substrate-binding domain"/>
    <property type="match status" value="1"/>
</dbReference>
<evidence type="ECO:0000313" key="3">
    <source>
        <dbReference type="Proteomes" id="UP000614601"/>
    </source>
</evidence>
<reference evidence="2" key="1">
    <citation type="submission" date="2020-09" db="EMBL/GenBank/DDBJ databases">
        <authorList>
            <person name="Kikuchi T."/>
        </authorList>
    </citation>
    <scope>NUCLEOTIDE SEQUENCE</scope>
    <source>
        <strain evidence="2">SH1</strain>
    </source>
</reference>
<keyword evidence="3" id="KW-1185">Reference proteome</keyword>
<name>A0A811JRI0_9BILA</name>
<dbReference type="Proteomes" id="UP000783686">
    <property type="component" value="Unassembled WGS sequence"/>
</dbReference>
<dbReference type="SUPFAM" id="SSF81301">
    <property type="entry name" value="Nucleotidyltransferase"/>
    <property type="match status" value="1"/>
</dbReference>
<dbReference type="Gene3D" id="3.30.460.10">
    <property type="entry name" value="Beta Polymerase, domain 2"/>
    <property type="match status" value="1"/>
</dbReference>
<dbReference type="OrthoDB" id="407432at2759"/>
<gene>
    <name evidence="2" type="ORF">BOKJ2_LOCUS714</name>
</gene>
<dbReference type="GO" id="GO:0016779">
    <property type="term" value="F:nucleotidyltransferase activity"/>
    <property type="evidence" value="ECO:0007669"/>
    <property type="project" value="TreeGrafter"/>
</dbReference>
<sequence>MSFNNQGSGWDEDYYVSDSDSGFAPSVDVVGGYVMEWEETPPYPESCEYEEEDEEEFKISPRLMQYYEDCRWVRECHAIEYLDAEDEINKKAEQYRRELRANELSQAKKCAGTSKATAFRWLFKALKAGIEHHLNTDGLRQTGPDGALLDYTVLQPTNYGIRRACRAIRKLSMENGPTFKALNKIMLVFSEKKQLTDARKEANEELLELLQKQLSAKFRGWSLTPYGGSHNGFGEQGSDMDISLHKIKQFKKETTVTEVAKIFNAKKNRMISKMRKHPTVLEKARVPLVKMVFDRNGTEMEVDLSIGNELGAKNTKYLKLYSLFDPRVVQLNTIIKHWAKHHGLHGGKDRCFNTYSIVILVINYLQKGVRPAMLPHIAPDVAETLSTEQEMEKYVKNLKFDPKKQKMTLAELVVGFMTFYAVFDSYEWQVDIRTLDIPSRYNMTKNEFDGHAALNILCPVGGQDPTRNVSVYCHKEFKKAIDEFNELVWIKMAKDGKMDHPEVIKTLGIN</sequence>
<accession>A0A811JRI0</accession>
<dbReference type="PANTHER" id="PTHR12271:SF40">
    <property type="entry name" value="POLY(A) RNA POLYMERASE GLD2"/>
    <property type="match status" value="1"/>
</dbReference>
<dbReference type="EMBL" id="CAJFCW020000001">
    <property type="protein sequence ID" value="CAG9080220.1"/>
    <property type="molecule type" value="Genomic_DNA"/>
</dbReference>
<dbReference type="Gene3D" id="1.10.1410.10">
    <property type="match status" value="1"/>
</dbReference>
<dbReference type="InterPro" id="IPR043519">
    <property type="entry name" value="NT_sf"/>
</dbReference>
<dbReference type="AlphaFoldDB" id="A0A811JRI0"/>
<dbReference type="EMBL" id="CAJFDH010000001">
    <property type="protein sequence ID" value="CAD5206030.1"/>
    <property type="molecule type" value="Genomic_DNA"/>
</dbReference>
<comment type="caution">
    <text evidence="2">The sequence shown here is derived from an EMBL/GenBank/DDBJ whole genome shotgun (WGS) entry which is preliminary data.</text>
</comment>
<dbReference type="Pfam" id="PF22600">
    <property type="entry name" value="MTPAP-like_central"/>
    <property type="match status" value="1"/>
</dbReference>
<dbReference type="PANTHER" id="PTHR12271">
    <property type="entry name" value="POLY A POLYMERASE CID PAP -RELATED"/>
    <property type="match status" value="1"/>
</dbReference>
<evidence type="ECO:0000313" key="2">
    <source>
        <dbReference type="EMBL" id="CAD5206030.1"/>
    </source>
</evidence>
<proteinExistence type="predicted"/>
<feature type="domain" description="Poly(A) RNA polymerase mitochondrial-like central palm" evidence="1">
    <location>
        <begin position="183"/>
        <end position="322"/>
    </location>
</feature>
<dbReference type="CDD" id="cd05402">
    <property type="entry name" value="NT_PAP_TUTase"/>
    <property type="match status" value="1"/>
</dbReference>
<dbReference type="Proteomes" id="UP000614601">
    <property type="component" value="Unassembled WGS sequence"/>
</dbReference>
<organism evidence="2 3">
    <name type="scientific">Bursaphelenchus okinawaensis</name>
    <dbReference type="NCBI Taxonomy" id="465554"/>
    <lineage>
        <taxon>Eukaryota</taxon>
        <taxon>Metazoa</taxon>
        <taxon>Ecdysozoa</taxon>
        <taxon>Nematoda</taxon>
        <taxon>Chromadorea</taxon>
        <taxon>Rhabditida</taxon>
        <taxon>Tylenchina</taxon>
        <taxon>Tylenchomorpha</taxon>
        <taxon>Aphelenchoidea</taxon>
        <taxon>Aphelenchoididae</taxon>
        <taxon>Bursaphelenchus</taxon>
    </lineage>
</organism>
<protein>
    <recommendedName>
        <fullName evidence="1">Poly(A) RNA polymerase mitochondrial-like central palm domain-containing protein</fullName>
    </recommendedName>
</protein>